<dbReference type="OrthoDB" id="63989at2759"/>
<keyword evidence="13" id="KW-0067">ATP-binding</keyword>
<evidence type="ECO:0000256" key="15">
    <source>
        <dbReference type="ARBA" id="ARBA00023136"/>
    </source>
</evidence>
<dbReference type="SUPFAM" id="SSF56112">
    <property type="entry name" value="Protein kinase-like (PK-like)"/>
    <property type="match status" value="1"/>
</dbReference>
<evidence type="ECO:0000256" key="2">
    <source>
        <dbReference type="ARBA" id="ARBA00004115"/>
    </source>
</evidence>
<dbReference type="Gene3D" id="3.30.200.20">
    <property type="entry name" value="Phosphorylase Kinase, domain 1"/>
    <property type="match status" value="1"/>
</dbReference>
<dbReference type="InterPro" id="IPR011009">
    <property type="entry name" value="Kinase-like_dom_sf"/>
</dbReference>
<sequence length="983" mass="111823">MGFEFKEFLIKIGIIYAVLFNNILEHPLALIYPTISDEPTRGLRELRQCYSSDQVSKHEEGLDNAIPVIRYPNMKKDWPVAIREPSLLISTLEGTLHAIGQRSGLIKWSLNESPILKLPNIENITQHQRKKSLFLPDPKDGSLYLYNGFSAADTDSESERESLEKLPFTISELVSSSPCRSSDGLLYTGKKIDEWITINAVTGERVDVLNADTPMCPSPPMTTTAYGTQTSNLLFIGKSEYQLSIFDLKSKQKTWNLTFVDYSSSAVSSIPQNAYEFLHLTSSTTGRIATIDLSNDANRFLWTHQFSSPIVSIFQFNDGITPVLRRVPFSTIGGTVIPRNLRQSNPLYPSLYIGEMPDSKSMYALSTLVDLSQTTLIPTKRNRKLLIEGPDKHKSINSIKDYFNILVFGYYEYPEVTKSQIYPQFQISQSPHNLLTAHKAKHVTEPLIIGNTSFNTRDVDVIYNYEELLRTAITFLLGVTTIALSVYIVSRNSKTDKNQKQNQNSDPNWVSVGKIRFEPKSIIGRGCSGTCVYKGLFEGKQKIAVKRVVADHFVLADREIELLRSLQHPNLIRYFATESDDMFRYIAIELADFTLADYLEREGGEALVDPIQVLHQSALGLAHLHSLNVIHRDIKPQNILISLPLPPNNTRKVMISDFGVSKVLTSEHMSTEVSAALKGTEGWIAAEVLKSKVERATFKPSKPIDIFSMGCLFYYTLTKGEHPFGDLLQRQSNILMGRFDIDKLKTEETFAEYSLIYTMINSDPSARPNIEAVAKHPLFWDPNKSLQFLQDVSDRIEKEAVDSDVVLNLERGGIDVCKGDWRRHISIELQADLKKFRSYRGSSVRDLLRAMRNKRHHYRELTPEVQQSLGAIPKQFVEYWDSRYPRLLIHSYIALQMCRNEDIFDAYYRTDSVYYESLPRSGIKWFTKNSENLMPNGLTSDDSLEAINWKSCKRKGSPVKRRPITPKPDDQNSADIFVQNYDK</sequence>
<evidence type="ECO:0000256" key="7">
    <source>
        <dbReference type="ARBA" id="ARBA00022692"/>
    </source>
</evidence>
<dbReference type="EMBL" id="OC859686">
    <property type="protein sequence ID" value="CAD7627850.1"/>
    <property type="molecule type" value="Genomic_DNA"/>
</dbReference>
<evidence type="ECO:0000256" key="11">
    <source>
        <dbReference type="ARBA" id="ARBA00022801"/>
    </source>
</evidence>
<feature type="region of interest" description="Disordered" evidence="19">
    <location>
        <begin position="954"/>
        <end position="983"/>
    </location>
</feature>
<keyword evidence="14" id="KW-1133">Transmembrane helix</keyword>
<dbReference type="SUPFAM" id="SSF50998">
    <property type="entry name" value="Quinoprotein alcohol dehydrogenase-like"/>
    <property type="match status" value="1"/>
</dbReference>
<name>A0A7R9KR55_9ACAR</name>
<evidence type="ECO:0000313" key="23">
    <source>
        <dbReference type="Proteomes" id="UP000759131"/>
    </source>
</evidence>
<evidence type="ECO:0000259" key="21">
    <source>
        <dbReference type="PROSITE" id="PS51392"/>
    </source>
</evidence>
<keyword evidence="7" id="KW-0812">Transmembrane</keyword>
<dbReference type="GO" id="GO:1990604">
    <property type="term" value="C:IRE1-TRAF2-ASK1 complex"/>
    <property type="evidence" value="ECO:0007669"/>
    <property type="project" value="TreeGrafter"/>
</dbReference>
<comment type="catalytic activity">
    <reaction evidence="17">
        <text>L-threonyl-[protein] + ATP = O-phospho-L-threonyl-[protein] + ADP + H(+)</text>
        <dbReference type="Rhea" id="RHEA:46608"/>
        <dbReference type="Rhea" id="RHEA-COMP:11060"/>
        <dbReference type="Rhea" id="RHEA-COMP:11605"/>
        <dbReference type="ChEBI" id="CHEBI:15378"/>
        <dbReference type="ChEBI" id="CHEBI:30013"/>
        <dbReference type="ChEBI" id="CHEBI:30616"/>
        <dbReference type="ChEBI" id="CHEBI:61977"/>
        <dbReference type="ChEBI" id="CHEBI:456216"/>
        <dbReference type="EC" id="2.7.11.1"/>
    </reaction>
</comment>
<feature type="domain" description="KEN" evidence="21">
    <location>
        <begin position="782"/>
        <end position="910"/>
    </location>
</feature>
<evidence type="ECO:0000256" key="12">
    <source>
        <dbReference type="ARBA" id="ARBA00022824"/>
    </source>
</evidence>
<keyword evidence="9" id="KW-0547">Nucleotide-binding</keyword>
<dbReference type="GO" id="GO:0080090">
    <property type="term" value="P:regulation of primary metabolic process"/>
    <property type="evidence" value="ECO:0007669"/>
    <property type="project" value="UniProtKB-ARBA"/>
</dbReference>
<evidence type="ECO:0000256" key="9">
    <source>
        <dbReference type="ARBA" id="ARBA00022741"/>
    </source>
</evidence>
<comment type="catalytic activity">
    <reaction evidence="18">
        <text>L-seryl-[protein] + ATP = O-phospho-L-seryl-[protein] + ADP + H(+)</text>
        <dbReference type="Rhea" id="RHEA:17989"/>
        <dbReference type="Rhea" id="RHEA-COMP:9863"/>
        <dbReference type="Rhea" id="RHEA-COMP:11604"/>
        <dbReference type="ChEBI" id="CHEBI:15378"/>
        <dbReference type="ChEBI" id="CHEBI:29999"/>
        <dbReference type="ChEBI" id="CHEBI:30616"/>
        <dbReference type="ChEBI" id="CHEBI:83421"/>
        <dbReference type="ChEBI" id="CHEBI:456216"/>
        <dbReference type="EC" id="2.7.11.1"/>
    </reaction>
</comment>
<evidence type="ECO:0000256" key="19">
    <source>
        <dbReference type="SAM" id="MobiDB-lite"/>
    </source>
</evidence>
<dbReference type="InterPro" id="IPR011047">
    <property type="entry name" value="Quinoprotein_ADH-like_sf"/>
</dbReference>
<dbReference type="Gene3D" id="1.10.510.10">
    <property type="entry name" value="Transferase(Phosphotransferase) domain 1"/>
    <property type="match status" value="1"/>
</dbReference>
<dbReference type="GO" id="GO:0010468">
    <property type="term" value="P:regulation of gene expression"/>
    <property type="evidence" value="ECO:0007669"/>
    <property type="project" value="UniProtKB-ARBA"/>
</dbReference>
<dbReference type="AlphaFoldDB" id="A0A7R9KR55"/>
<dbReference type="InterPro" id="IPR045133">
    <property type="entry name" value="IRE1/2-like"/>
</dbReference>
<dbReference type="GO" id="GO:0004521">
    <property type="term" value="F:RNA endonuclease activity"/>
    <property type="evidence" value="ECO:0007669"/>
    <property type="project" value="InterPro"/>
</dbReference>
<dbReference type="FunFam" id="1.20.1440.180:FF:000001">
    <property type="entry name" value="Serine/threonine-protein kinase/endoribonuclease IRE1"/>
    <property type="match status" value="1"/>
</dbReference>
<dbReference type="GO" id="GO:0005524">
    <property type="term" value="F:ATP binding"/>
    <property type="evidence" value="ECO:0007669"/>
    <property type="project" value="UniProtKB-KW"/>
</dbReference>
<dbReference type="Pfam" id="PF06479">
    <property type="entry name" value="Ribonuc_2-5A"/>
    <property type="match status" value="1"/>
</dbReference>
<dbReference type="SMART" id="SM00580">
    <property type="entry name" value="PUG"/>
    <property type="match status" value="1"/>
</dbReference>
<dbReference type="FunFam" id="3.30.200.20:FF:000077">
    <property type="entry name" value="Putative Serine/threonine-protein kinase/endoribonuclease IRE1"/>
    <property type="match status" value="1"/>
</dbReference>
<proteinExistence type="predicted"/>
<dbReference type="InterPro" id="IPR010513">
    <property type="entry name" value="KEN_dom"/>
</dbReference>
<dbReference type="SMART" id="SM00564">
    <property type="entry name" value="PQQ"/>
    <property type="match status" value="3"/>
</dbReference>
<dbReference type="InterPro" id="IPR000719">
    <property type="entry name" value="Prot_kinase_dom"/>
</dbReference>
<dbReference type="GO" id="GO:0036498">
    <property type="term" value="P:IRE1-mediated unfolded protein response"/>
    <property type="evidence" value="ECO:0007669"/>
    <property type="project" value="TreeGrafter"/>
</dbReference>
<keyword evidence="12" id="KW-0256">Endoplasmic reticulum</keyword>
<keyword evidence="23" id="KW-1185">Reference proteome</keyword>
<keyword evidence="8" id="KW-0732">Signal</keyword>
<dbReference type="PROSITE" id="PS50011">
    <property type="entry name" value="PROTEIN_KINASE_DOM"/>
    <property type="match status" value="1"/>
</dbReference>
<feature type="domain" description="Protein kinase" evidence="20">
    <location>
        <begin position="517"/>
        <end position="779"/>
    </location>
</feature>
<dbReference type="GO" id="GO:0051082">
    <property type="term" value="F:unfolded protein binding"/>
    <property type="evidence" value="ECO:0007669"/>
    <property type="project" value="TreeGrafter"/>
</dbReference>
<dbReference type="EMBL" id="CAJPIZ010005111">
    <property type="protein sequence ID" value="CAG2108280.1"/>
    <property type="molecule type" value="Genomic_DNA"/>
</dbReference>
<gene>
    <name evidence="22" type="ORF">OSB1V03_LOCUS8275</name>
</gene>
<organism evidence="22">
    <name type="scientific">Medioppia subpectinata</name>
    <dbReference type="NCBI Taxonomy" id="1979941"/>
    <lineage>
        <taxon>Eukaryota</taxon>
        <taxon>Metazoa</taxon>
        <taxon>Ecdysozoa</taxon>
        <taxon>Arthropoda</taxon>
        <taxon>Chelicerata</taxon>
        <taxon>Arachnida</taxon>
        <taxon>Acari</taxon>
        <taxon>Acariformes</taxon>
        <taxon>Sarcoptiformes</taxon>
        <taxon>Oribatida</taxon>
        <taxon>Brachypylina</taxon>
        <taxon>Oppioidea</taxon>
        <taxon>Oppiidae</taxon>
        <taxon>Medioppia</taxon>
    </lineage>
</organism>
<keyword evidence="15" id="KW-0472">Membrane</keyword>
<dbReference type="EC" id="2.7.11.1" evidence="3"/>
<keyword evidence="16" id="KW-0511">Multifunctional enzyme</keyword>
<dbReference type="Gene3D" id="2.130.10.10">
    <property type="entry name" value="YVTN repeat-like/Quinoprotein amine dehydrogenase"/>
    <property type="match status" value="1"/>
</dbReference>
<evidence type="ECO:0000256" key="4">
    <source>
        <dbReference type="ARBA" id="ARBA00022527"/>
    </source>
</evidence>
<evidence type="ECO:0000256" key="6">
    <source>
        <dbReference type="ARBA" id="ARBA00022679"/>
    </source>
</evidence>
<keyword evidence="10" id="KW-0418">Kinase</keyword>
<feature type="compositionally biased region" description="Basic residues" evidence="19">
    <location>
        <begin position="954"/>
        <end position="964"/>
    </location>
</feature>
<dbReference type="GO" id="GO:0006397">
    <property type="term" value="P:mRNA processing"/>
    <property type="evidence" value="ECO:0007669"/>
    <property type="project" value="InterPro"/>
</dbReference>
<dbReference type="PANTHER" id="PTHR13954:SF6">
    <property type="entry name" value="NON-SPECIFIC SERINE_THREONINE PROTEIN KINASE"/>
    <property type="match status" value="1"/>
</dbReference>
<dbReference type="GO" id="GO:0016787">
    <property type="term" value="F:hydrolase activity"/>
    <property type="evidence" value="ECO:0007669"/>
    <property type="project" value="UniProtKB-KW"/>
</dbReference>
<reference evidence="22" key="1">
    <citation type="submission" date="2020-11" db="EMBL/GenBank/DDBJ databases">
        <authorList>
            <person name="Tran Van P."/>
        </authorList>
    </citation>
    <scope>NUCLEOTIDE SEQUENCE</scope>
</reference>
<dbReference type="CDD" id="cd10422">
    <property type="entry name" value="RNase_Ire1"/>
    <property type="match status" value="1"/>
</dbReference>
<evidence type="ECO:0000256" key="17">
    <source>
        <dbReference type="ARBA" id="ARBA00047899"/>
    </source>
</evidence>
<comment type="subcellular location">
    <subcellularLocation>
        <location evidence="2">Endoplasmic reticulum membrane</location>
        <topology evidence="2">Single-pass type I membrane protein</topology>
    </subcellularLocation>
</comment>
<keyword evidence="5" id="KW-0597">Phosphoprotein</keyword>
<comment type="cofactor">
    <cofactor evidence="1">
        <name>Mg(2+)</name>
        <dbReference type="ChEBI" id="CHEBI:18420"/>
    </cofactor>
</comment>
<evidence type="ECO:0000256" key="1">
    <source>
        <dbReference type="ARBA" id="ARBA00001946"/>
    </source>
</evidence>
<keyword evidence="6" id="KW-0808">Transferase</keyword>
<dbReference type="CDD" id="cd09769">
    <property type="entry name" value="Luminal_IRE1"/>
    <property type="match status" value="1"/>
</dbReference>
<dbReference type="PROSITE" id="PS51392">
    <property type="entry name" value="KEN"/>
    <property type="match status" value="1"/>
</dbReference>
<keyword evidence="4" id="KW-0723">Serine/threonine-protein kinase</keyword>
<dbReference type="InterPro" id="IPR015943">
    <property type="entry name" value="WD40/YVTN_repeat-like_dom_sf"/>
</dbReference>
<dbReference type="Proteomes" id="UP000759131">
    <property type="component" value="Unassembled WGS sequence"/>
</dbReference>
<evidence type="ECO:0000256" key="16">
    <source>
        <dbReference type="ARBA" id="ARBA00023268"/>
    </source>
</evidence>
<accession>A0A7R9KR55</accession>
<keyword evidence="11" id="KW-0378">Hydrolase</keyword>
<dbReference type="Gene3D" id="1.20.1440.180">
    <property type="entry name" value="KEN domain"/>
    <property type="match status" value="1"/>
</dbReference>
<dbReference type="InterPro" id="IPR008271">
    <property type="entry name" value="Ser/Thr_kinase_AS"/>
</dbReference>
<evidence type="ECO:0000313" key="22">
    <source>
        <dbReference type="EMBL" id="CAD7627850.1"/>
    </source>
</evidence>
<dbReference type="SMART" id="SM00220">
    <property type="entry name" value="S_TKc"/>
    <property type="match status" value="1"/>
</dbReference>
<protein>
    <recommendedName>
        <fullName evidence="3">non-specific serine/threonine protein kinase</fullName>
        <ecNumber evidence="3">2.7.11.1</ecNumber>
    </recommendedName>
</protein>
<evidence type="ECO:0000256" key="5">
    <source>
        <dbReference type="ARBA" id="ARBA00022553"/>
    </source>
</evidence>
<dbReference type="InterPro" id="IPR038357">
    <property type="entry name" value="KEN_sf"/>
</dbReference>
<dbReference type="GO" id="GO:0070059">
    <property type="term" value="P:intrinsic apoptotic signaling pathway in response to endoplasmic reticulum stress"/>
    <property type="evidence" value="ECO:0007669"/>
    <property type="project" value="TreeGrafter"/>
</dbReference>
<dbReference type="Pfam" id="PF00069">
    <property type="entry name" value="Pkinase"/>
    <property type="match status" value="1"/>
</dbReference>
<evidence type="ECO:0000256" key="8">
    <source>
        <dbReference type="ARBA" id="ARBA00022729"/>
    </source>
</evidence>
<evidence type="ECO:0000256" key="18">
    <source>
        <dbReference type="ARBA" id="ARBA00048679"/>
    </source>
</evidence>
<dbReference type="PROSITE" id="PS00108">
    <property type="entry name" value="PROTEIN_KINASE_ST"/>
    <property type="match status" value="1"/>
</dbReference>
<evidence type="ECO:0000256" key="13">
    <source>
        <dbReference type="ARBA" id="ARBA00022840"/>
    </source>
</evidence>
<dbReference type="PANTHER" id="PTHR13954">
    <property type="entry name" value="IRE1-RELATED"/>
    <property type="match status" value="1"/>
</dbReference>
<evidence type="ECO:0000256" key="14">
    <source>
        <dbReference type="ARBA" id="ARBA00022989"/>
    </source>
</evidence>
<evidence type="ECO:0000256" key="3">
    <source>
        <dbReference type="ARBA" id="ARBA00012513"/>
    </source>
</evidence>
<dbReference type="InterPro" id="IPR018391">
    <property type="entry name" value="PQQ_b-propeller_rpt"/>
</dbReference>
<dbReference type="GO" id="GO:0004674">
    <property type="term" value="F:protein serine/threonine kinase activity"/>
    <property type="evidence" value="ECO:0007669"/>
    <property type="project" value="UniProtKB-KW"/>
</dbReference>
<evidence type="ECO:0000259" key="20">
    <source>
        <dbReference type="PROSITE" id="PS50011"/>
    </source>
</evidence>
<evidence type="ECO:0000256" key="10">
    <source>
        <dbReference type="ARBA" id="ARBA00022777"/>
    </source>
</evidence>